<comment type="caution">
    <text evidence="1">The sequence shown here is derived from an EMBL/GenBank/DDBJ whole genome shotgun (WGS) entry which is preliminary data.</text>
</comment>
<dbReference type="Proteomes" id="UP000789572">
    <property type="component" value="Unassembled WGS sequence"/>
</dbReference>
<evidence type="ECO:0000313" key="1">
    <source>
        <dbReference type="EMBL" id="CAG8638735.1"/>
    </source>
</evidence>
<sequence>VIETSNPSGTHIFFLGNGKIIASVHESIFIKIGPHDKVNPILQVIVSTAVGALTGAASGALKGGVAEAVAGAGVGAVKGAMGGAIKAGMQQV</sequence>
<accession>A0A9N9DH81</accession>
<feature type="non-terminal residue" evidence="1">
    <location>
        <position position="1"/>
    </location>
</feature>
<protein>
    <submittedName>
        <fullName evidence="1">10947_t:CDS:1</fullName>
    </submittedName>
</protein>
<gene>
    <name evidence="1" type="ORF">POCULU_LOCUS9302</name>
</gene>
<organism evidence="1 2">
    <name type="scientific">Paraglomus occultum</name>
    <dbReference type="NCBI Taxonomy" id="144539"/>
    <lineage>
        <taxon>Eukaryota</taxon>
        <taxon>Fungi</taxon>
        <taxon>Fungi incertae sedis</taxon>
        <taxon>Mucoromycota</taxon>
        <taxon>Glomeromycotina</taxon>
        <taxon>Glomeromycetes</taxon>
        <taxon>Paraglomerales</taxon>
        <taxon>Paraglomeraceae</taxon>
        <taxon>Paraglomus</taxon>
    </lineage>
</organism>
<dbReference type="EMBL" id="CAJVPJ010003349">
    <property type="protein sequence ID" value="CAG8638735.1"/>
    <property type="molecule type" value="Genomic_DNA"/>
</dbReference>
<proteinExistence type="predicted"/>
<evidence type="ECO:0000313" key="2">
    <source>
        <dbReference type="Proteomes" id="UP000789572"/>
    </source>
</evidence>
<dbReference type="AlphaFoldDB" id="A0A9N9DH81"/>
<keyword evidence="2" id="KW-1185">Reference proteome</keyword>
<reference evidence="1" key="1">
    <citation type="submission" date="2021-06" db="EMBL/GenBank/DDBJ databases">
        <authorList>
            <person name="Kallberg Y."/>
            <person name="Tangrot J."/>
            <person name="Rosling A."/>
        </authorList>
    </citation>
    <scope>NUCLEOTIDE SEQUENCE</scope>
    <source>
        <strain evidence="1">IA702</strain>
    </source>
</reference>
<name>A0A9N9DH81_9GLOM</name>